<evidence type="ECO:0000313" key="3">
    <source>
        <dbReference type="Proteomes" id="UP000673394"/>
    </source>
</evidence>
<feature type="coiled-coil region" evidence="1">
    <location>
        <begin position="30"/>
        <end position="85"/>
    </location>
</feature>
<sequence length="191" mass="21120">MIQGNPKSIASRLAFTAAILLVAAGCSDKSEQLEQQVISQQKQLTDLQAASDKLAARLMESDGKVAALTAEKEQLTKESEQAALIDKEIPGDVIAFFFNYLHTVQLKPDASAPIWGDYFADNERMKWFIDAILSRPELSYAKLTYQGETTYMKPGISNRIMGVFAFKADDEVDAYSLSNVNNSGWKIVDVD</sequence>
<accession>A0ABS5C5X3</accession>
<evidence type="ECO:0008006" key="4">
    <source>
        <dbReference type="Google" id="ProtNLM"/>
    </source>
</evidence>
<gene>
    <name evidence="2" type="ORF">I8J30_01185</name>
</gene>
<protein>
    <recommendedName>
        <fullName evidence="4">Lipoprotein</fullName>
    </recommendedName>
</protein>
<keyword evidence="3" id="KW-1185">Reference proteome</keyword>
<evidence type="ECO:0000313" key="2">
    <source>
        <dbReference type="EMBL" id="MBP3961308.1"/>
    </source>
</evidence>
<dbReference type="Proteomes" id="UP000673394">
    <property type="component" value="Unassembled WGS sequence"/>
</dbReference>
<dbReference type="RefSeq" id="WP_210654682.1">
    <property type="nucleotide sequence ID" value="NZ_JAGKSP010000001.1"/>
</dbReference>
<proteinExistence type="predicted"/>
<organism evidence="2 3">
    <name type="scientific">Paenibacillus lignilyticus</name>
    <dbReference type="NCBI Taxonomy" id="1172615"/>
    <lineage>
        <taxon>Bacteria</taxon>
        <taxon>Bacillati</taxon>
        <taxon>Bacillota</taxon>
        <taxon>Bacilli</taxon>
        <taxon>Bacillales</taxon>
        <taxon>Paenibacillaceae</taxon>
        <taxon>Paenibacillus</taxon>
    </lineage>
</organism>
<evidence type="ECO:0000256" key="1">
    <source>
        <dbReference type="SAM" id="Coils"/>
    </source>
</evidence>
<dbReference type="EMBL" id="JAGKSP010000001">
    <property type="protein sequence ID" value="MBP3961308.1"/>
    <property type="molecule type" value="Genomic_DNA"/>
</dbReference>
<comment type="caution">
    <text evidence="2">The sequence shown here is derived from an EMBL/GenBank/DDBJ whole genome shotgun (WGS) entry which is preliminary data.</text>
</comment>
<reference evidence="2 3" key="1">
    <citation type="submission" date="2021-04" db="EMBL/GenBank/DDBJ databases">
        <title>Paenibacillus sp. DLE-14 whole genome sequence.</title>
        <authorList>
            <person name="Ham Y.J."/>
        </authorList>
    </citation>
    <scope>NUCLEOTIDE SEQUENCE [LARGE SCALE GENOMIC DNA]</scope>
    <source>
        <strain evidence="2 3">DLE-14</strain>
    </source>
</reference>
<keyword evidence="1" id="KW-0175">Coiled coil</keyword>
<name>A0ABS5C5X3_9BACL</name>
<dbReference type="PROSITE" id="PS51257">
    <property type="entry name" value="PROKAR_LIPOPROTEIN"/>
    <property type="match status" value="1"/>
</dbReference>